<keyword evidence="3" id="KW-1185">Reference proteome</keyword>
<evidence type="ECO:0000313" key="3">
    <source>
        <dbReference type="Proteomes" id="UP000503462"/>
    </source>
</evidence>
<dbReference type="EMBL" id="CP051141">
    <property type="protein sequence ID" value="QIW99269.1"/>
    <property type="molecule type" value="Genomic_DNA"/>
</dbReference>
<gene>
    <name evidence="2" type="ORF">AMS68_004787</name>
</gene>
<accession>A0A6H0XXX4</accession>
<dbReference type="SMART" id="SM00355">
    <property type="entry name" value="ZnF_C2H2"/>
    <property type="match status" value="2"/>
</dbReference>
<evidence type="ECO:0000259" key="1">
    <source>
        <dbReference type="PROSITE" id="PS00028"/>
    </source>
</evidence>
<dbReference type="InterPro" id="IPR013087">
    <property type="entry name" value="Znf_C2H2_type"/>
</dbReference>
<evidence type="ECO:0000313" key="2">
    <source>
        <dbReference type="EMBL" id="QIW99269.1"/>
    </source>
</evidence>
<dbReference type="AlphaFoldDB" id="A0A6H0XXX4"/>
<feature type="domain" description="C2H2-type" evidence="1">
    <location>
        <begin position="6"/>
        <end position="27"/>
    </location>
</feature>
<name>A0A6H0XXX4_9PEZI</name>
<dbReference type="Proteomes" id="UP000503462">
    <property type="component" value="Chromosome 3"/>
</dbReference>
<protein>
    <recommendedName>
        <fullName evidence="1">C2H2-type domain-containing protein</fullName>
    </recommendedName>
</protein>
<dbReference type="Gene3D" id="3.30.160.60">
    <property type="entry name" value="Classic Zinc Finger"/>
    <property type="match status" value="1"/>
</dbReference>
<sequence>MVWWSCNHCEAVYTTKRSFKDHFKYKHSEICAKIKEEKYACGICELQDGTNQLRAHFKDKHPGENFNHHIIIVKRQTLPEGAYTYHEPTNPNLTTKVQANTSDLGKEVQGSSSHEHPICTTSAKSKQRATSRAMSLDIALSSLNSILFCPHLAADLPLKRILEIIRWFREFTDLAKQHGYFNIIDTHAGPTNEILLLRPWIIEGDEEQYFDAREESARLRGQTLAIAWTRRLYASQESTRRRYHRQQRCLDLGWQHLFEHLPGVWIIGLGVAMEQQKMSLKEAFAWIKSTYFPAPEVHARAAVLRALRRISYHDCIDFADYRKQQDDFRLDLAYLGYNFSDNEYPVDTLEGSGARWEQLESELEFAASISGRMPSRNSLVAQLQAFETRAGAHNAG</sequence>
<reference evidence="2 3" key="1">
    <citation type="journal article" date="2016" name="Sci. Rep.">
        <title>Peltaster fructicola genome reveals evolution from an invasive phytopathogen to an ectophytic parasite.</title>
        <authorList>
            <person name="Xu C."/>
            <person name="Chen H."/>
            <person name="Gleason M.L."/>
            <person name="Xu J.R."/>
            <person name="Liu H."/>
            <person name="Zhang R."/>
            <person name="Sun G."/>
        </authorList>
    </citation>
    <scope>NUCLEOTIDE SEQUENCE [LARGE SCALE GENOMIC DNA]</scope>
    <source>
        <strain evidence="2 3">LNHT1506</strain>
    </source>
</reference>
<dbReference type="PROSITE" id="PS00028">
    <property type="entry name" value="ZINC_FINGER_C2H2_1"/>
    <property type="match status" value="1"/>
</dbReference>
<organism evidence="2 3">
    <name type="scientific">Peltaster fructicola</name>
    <dbReference type="NCBI Taxonomy" id="286661"/>
    <lineage>
        <taxon>Eukaryota</taxon>
        <taxon>Fungi</taxon>
        <taxon>Dikarya</taxon>
        <taxon>Ascomycota</taxon>
        <taxon>Pezizomycotina</taxon>
        <taxon>Dothideomycetes</taxon>
        <taxon>Dothideomycetes incertae sedis</taxon>
        <taxon>Peltaster</taxon>
    </lineage>
</organism>
<proteinExistence type="predicted"/>